<comment type="caution">
    <text evidence="2">The sequence shown here is derived from an EMBL/GenBank/DDBJ whole genome shotgun (WGS) entry which is preliminary data.</text>
</comment>
<protein>
    <submittedName>
        <fullName evidence="2">Uncharacterized protein</fullName>
    </submittedName>
</protein>
<proteinExistence type="predicted"/>
<keyword evidence="3" id="KW-1185">Reference proteome</keyword>
<feature type="non-terminal residue" evidence="2">
    <location>
        <position position="1"/>
    </location>
</feature>
<evidence type="ECO:0000256" key="1">
    <source>
        <dbReference type="SAM" id="MobiDB-lite"/>
    </source>
</evidence>
<name>A0ABW3MFK9_9PSEU</name>
<evidence type="ECO:0000313" key="2">
    <source>
        <dbReference type="EMBL" id="MFD1049508.1"/>
    </source>
</evidence>
<accession>A0ABW3MFK9</accession>
<evidence type="ECO:0000313" key="3">
    <source>
        <dbReference type="Proteomes" id="UP001597045"/>
    </source>
</evidence>
<reference evidence="3" key="1">
    <citation type="journal article" date="2019" name="Int. J. Syst. Evol. Microbiol.">
        <title>The Global Catalogue of Microorganisms (GCM) 10K type strain sequencing project: providing services to taxonomists for standard genome sequencing and annotation.</title>
        <authorList>
            <consortium name="The Broad Institute Genomics Platform"/>
            <consortium name="The Broad Institute Genome Sequencing Center for Infectious Disease"/>
            <person name="Wu L."/>
            <person name="Ma J."/>
        </authorList>
    </citation>
    <scope>NUCLEOTIDE SEQUENCE [LARGE SCALE GENOMIC DNA]</scope>
    <source>
        <strain evidence="3">JCM 31486</strain>
    </source>
</reference>
<gene>
    <name evidence="2" type="ORF">ACFQ1S_30225</name>
</gene>
<sequence length="218" mass="23451">TVLAGHVSATKTRPDLLFDGVVLAGEARGRSEPPPTRVTTQQRERLNSLLPWSHHHGTHPIAMTWAYATGRGVTVDLFTRSGRLPGMSGPVGQPLPSPAAVQPELFEQDELGTWTPKAAEPRSTAKARDYDRTSPTQLVTTISGRVNDIANQLYDTAPEPDPPIYAGDHPIRGDWVALDLLGPSTGSFLLGVLPKEVSGNRLIIAVTTDGSQPWQLAD</sequence>
<feature type="region of interest" description="Disordered" evidence="1">
    <location>
        <begin position="112"/>
        <end position="134"/>
    </location>
</feature>
<organism evidence="2 3">
    <name type="scientific">Kibdelosporangium lantanae</name>
    <dbReference type="NCBI Taxonomy" id="1497396"/>
    <lineage>
        <taxon>Bacteria</taxon>
        <taxon>Bacillati</taxon>
        <taxon>Actinomycetota</taxon>
        <taxon>Actinomycetes</taxon>
        <taxon>Pseudonocardiales</taxon>
        <taxon>Pseudonocardiaceae</taxon>
        <taxon>Kibdelosporangium</taxon>
    </lineage>
</organism>
<dbReference type="Proteomes" id="UP001597045">
    <property type="component" value="Unassembled WGS sequence"/>
</dbReference>
<dbReference type="EMBL" id="JBHTIS010002220">
    <property type="protein sequence ID" value="MFD1049508.1"/>
    <property type="molecule type" value="Genomic_DNA"/>
</dbReference>